<accession>A0AA47N5S3</accession>
<keyword evidence="6" id="KW-0378">Hydrolase</keyword>
<keyword evidence="4" id="KW-0540">Nuclease</keyword>
<organism evidence="9 10">
    <name type="scientific">Merluccius polli</name>
    <name type="common">Benguela hake</name>
    <name type="synonym">Merluccius cadenati</name>
    <dbReference type="NCBI Taxonomy" id="89951"/>
    <lineage>
        <taxon>Eukaryota</taxon>
        <taxon>Metazoa</taxon>
        <taxon>Chordata</taxon>
        <taxon>Craniata</taxon>
        <taxon>Vertebrata</taxon>
        <taxon>Euteleostomi</taxon>
        <taxon>Actinopterygii</taxon>
        <taxon>Neopterygii</taxon>
        <taxon>Teleostei</taxon>
        <taxon>Neoteleostei</taxon>
        <taxon>Acanthomorphata</taxon>
        <taxon>Zeiogadaria</taxon>
        <taxon>Gadariae</taxon>
        <taxon>Gadiformes</taxon>
        <taxon>Gadoidei</taxon>
        <taxon>Merlucciidae</taxon>
        <taxon>Merluccius</taxon>
    </lineage>
</organism>
<dbReference type="Pfam" id="PF13359">
    <property type="entry name" value="DDE_Tnp_4"/>
    <property type="match status" value="1"/>
</dbReference>
<keyword evidence="10" id="KW-1185">Reference proteome</keyword>
<dbReference type="Proteomes" id="UP001174136">
    <property type="component" value="Unassembled WGS sequence"/>
</dbReference>
<dbReference type="GO" id="GO:0046872">
    <property type="term" value="F:metal ion binding"/>
    <property type="evidence" value="ECO:0007669"/>
    <property type="project" value="UniProtKB-KW"/>
</dbReference>
<comment type="cofactor">
    <cofactor evidence="1">
        <name>a divalent metal cation</name>
        <dbReference type="ChEBI" id="CHEBI:60240"/>
    </cofactor>
</comment>
<feature type="domain" description="DDE Tnp4" evidence="8">
    <location>
        <begin position="233"/>
        <end position="352"/>
    </location>
</feature>
<evidence type="ECO:0000256" key="2">
    <source>
        <dbReference type="ARBA" id="ARBA00004123"/>
    </source>
</evidence>
<dbReference type="PANTHER" id="PTHR22930">
    <property type="match status" value="1"/>
</dbReference>
<dbReference type="GO" id="GO:0004518">
    <property type="term" value="F:nuclease activity"/>
    <property type="evidence" value="ECO:0007669"/>
    <property type="project" value="UniProtKB-KW"/>
</dbReference>
<reference evidence="9" key="1">
    <citation type="journal article" date="2023" name="Front. Mar. Sci.">
        <title>A new Merluccius polli reference genome to investigate the effects of global change in West African waters.</title>
        <authorList>
            <person name="Mateo J.L."/>
            <person name="Blanco-Fernandez C."/>
            <person name="Garcia-Vazquez E."/>
            <person name="Machado-Schiaffino G."/>
        </authorList>
    </citation>
    <scope>NUCLEOTIDE SEQUENCE</scope>
    <source>
        <strain evidence="9">C29</strain>
        <tissue evidence="9">Fin</tissue>
    </source>
</reference>
<name>A0AA47N5S3_MERPO</name>
<evidence type="ECO:0000313" key="10">
    <source>
        <dbReference type="Proteomes" id="UP001174136"/>
    </source>
</evidence>
<evidence type="ECO:0000259" key="8">
    <source>
        <dbReference type="Pfam" id="PF13359"/>
    </source>
</evidence>
<sequence>MDSADSRNLQTALAAQGTKIQQHATQLSTVGRGVEELSKRQEDFQASVTTQRKADVVVLPLNGLLCALPRPQIRFWQTITFWHDTDSAGSSYICGQGTERINLSVPVQDRFFNNGDTRQDFRLSRDSLAVLLNLLHQDRRHGWGATIETLVFLFWLASGASYRVVSRVFGMPRSTVHRIVHRVTGEVVAIRHKVIHFPKTAEDLAAGWQDRAFLKAAGAIDGCHVRIKPPSGPDGPFVDVYVGWPGSVQDSRVLRHSPLYRQAVYSPPGHFILADGGYPCLQHPLPLITPYKRPLQGVGPQRFNGHHSRARSIIERAFGMMKTRFRAILLQALEVHHTFVPQVITACAVLHNICLGVGDIMPPEDKLQDAMPEDEGENGLEAVSGAPWRDRLSVEVSALEEVIPDHDYL</sequence>
<dbReference type="EMBL" id="JAOPHQ010001140">
    <property type="protein sequence ID" value="KAK0152126.1"/>
    <property type="molecule type" value="Genomic_DNA"/>
</dbReference>
<gene>
    <name evidence="9" type="ORF">N1851_006491</name>
</gene>
<comment type="subcellular location">
    <subcellularLocation>
        <location evidence="2">Nucleus</location>
    </subcellularLocation>
</comment>
<protein>
    <submittedName>
        <fullName evidence="9">Protein ALP1-like</fullName>
    </submittedName>
</protein>
<keyword evidence="7" id="KW-0539">Nucleus</keyword>
<dbReference type="GO" id="GO:0005634">
    <property type="term" value="C:nucleus"/>
    <property type="evidence" value="ECO:0007669"/>
    <property type="project" value="UniProtKB-SubCell"/>
</dbReference>
<keyword evidence="5" id="KW-0479">Metal-binding</keyword>
<evidence type="ECO:0000256" key="4">
    <source>
        <dbReference type="ARBA" id="ARBA00022722"/>
    </source>
</evidence>
<evidence type="ECO:0000256" key="6">
    <source>
        <dbReference type="ARBA" id="ARBA00022801"/>
    </source>
</evidence>
<proteinExistence type="inferred from homology"/>
<evidence type="ECO:0000313" key="9">
    <source>
        <dbReference type="EMBL" id="KAK0152126.1"/>
    </source>
</evidence>
<dbReference type="GO" id="GO:0016787">
    <property type="term" value="F:hydrolase activity"/>
    <property type="evidence" value="ECO:0007669"/>
    <property type="project" value="UniProtKB-KW"/>
</dbReference>
<comment type="caution">
    <text evidence="9">The sequence shown here is derived from an EMBL/GenBank/DDBJ whole genome shotgun (WGS) entry which is preliminary data.</text>
</comment>
<evidence type="ECO:0000256" key="1">
    <source>
        <dbReference type="ARBA" id="ARBA00001968"/>
    </source>
</evidence>
<dbReference type="InterPro" id="IPR027806">
    <property type="entry name" value="HARBI1_dom"/>
</dbReference>
<dbReference type="PANTHER" id="PTHR22930:SF85">
    <property type="entry name" value="GH03217P-RELATED"/>
    <property type="match status" value="1"/>
</dbReference>
<comment type="similarity">
    <text evidence="3">Belongs to the HARBI1 family.</text>
</comment>
<evidence type="ECO:0000256" key="7">
    <source>
        <dbReference type="ARBA" id="ARBA00023242"/>
    </source>
</evidence>
<evidence type="ECO:0000256" key="5">
    <source>
        <dbReference type="ARBA" id="ARBA00022723"/>
    </source>
</evidence>
<dbReference type="AlphaFoldDB" id="A0AA47N5S3"/>
<evidence type="ECO:0000256" key="3">
    <source>
        <dbReference type="ARBA" id="ARBA00006958"/>
    </source>
</evidence>
<dbReference type="InterPro" id="IPR045249">
    <property type="entry name" value="HARBI1-like"/>
</dbReference>